<evidence type="ECO:0000313" key="10">
    <source>
        <dbReference type="Proteomes" id="UP000002620"/>
    </source>
</evidence>
<keyword evidence="5 7" id="KW-0963">Cytoplasm</keyword>
<evidence type="ECO:0000313" key="9">
    <source>
        <dbReference type="EMBL" id="ACX52147.1"/>
    </source>
</evidence>
<keyword evidence="10" id="KW-1185">Reference proteome</keyword>
<organism evidence="9 10">
    <name type="scientific">Ammonifex degensii (strain DSM 10501 / KC4)</name>
    <dbReference type="NCBI Taxonomy" id="429009"/>
    <lineage>
        <taxon>Bacteria</taxon>
        <taxon>Bacillati</taxon>
        <taxon>Bacillota</taxon>
        <taxon>Clostridia</taxon>
        <taxon>Thermoanaerobacterales</taxon>
        <taxon>Thermoanaerobacteraceae</taxon>
        <taxon>Ammonifex</taxon>
    </lineage>
</organism>
<comment type="similarity">
    <text evidence="2 7">Belongs to the PhoU family.</text>
</comment>
<dbReference type="Pfam" id="PF01895">
    <property type="entry name" value="PhoU"/>
    <property type="match status" value="2"/>
</dbReference>
<evidence type="ECO:0000256" key="6">
    <source>
        <dbReference type="ARBA" id="ARBA00022592"/>
    </source>
</evidence>
<dbReference type="InterPro" id="IPR026022">
    <property type="entry name" value="PhoU_dom"/>
</dbReference>
<feature type="domain" description="PhoU" evidence="8">
    <location>
        <begin position="123"/>
        <end position="208"/>
    </location>
</feature>
<gene>
    <name evidence="9" type="ordered locus">Adeg_1014</name>
</gene>
<proteinExistence type="inferred from homology"/>
<dbReference type="Gene3D" id="1.20.58.220">
    <property type="entry name" value="Phosphate transport system protein phou homolog 2, domain 2"/>
    <property type="match status" value="1"/>
</dbReference>
<dbReference type="GO" id="GO:0045936">
    <property type="term" value="P:negative regulation of phosphate metabolic process"/>
    <property type="evidence" value="ECO:0007669"/>
    <property type="project" value="InterPro"/>
</dbReference>
<evidence type="ECO:0000256" key="4">
    <source>
        <dbReference type="ARBA" id="ARBA00022448"/>
    </source>
</evidence>
<keyword evidence="4 7" id="KW-0813">Transport</keyword>
<evidence type="ECO:0000256" key="5">
    <source>
        <dbReference type="ARBA" id="ARBA00022490"/>
    </source>
</evidence>
<dbReference type="EMBL" id="CP001785">
    <property type="protein sequence ID" value="ACX52147.1"/>
    <property type="molecule type" value="Genomic_DNA"/>
</dbReference>
<dbReference type="OrthoDB" id="9814256at2"/>
<dbReference type="NCBIfam" id="TIGR02135">
    <property type="entry name" value="phoU_full"/>
    <property type="match status" value="1"/>
</dbReference>
<reference evidence="9 10" key="1">
    <citation type="submission" date="2009-10" db="EMBL/GenBank/DDBJ databases">
        <title>Complete sequence of chromosome of Ammonifex degensii KC4.</title>
        <authorList>
            <consortium name="US DOE Joint Genome Institute"/>
            <person name="Kerfeld C."/>
            <person name="Goodner B."/>
            <person name="Huber H."/>
            <person name="Stetter K."/>
            <person name="Lucas S."/>
            <person name="Copeland A."/>
            <person name="Lapidus A."/>
            <person name="Glavina del Rio T."/>
            <person name="Dalin E."/>
            <person name="Tice H."/>
            <person name="Bruce D."/>
            <person name="Goodwin L."/>
            <person name="Pitluck S."/>
            <person name="Saunders E."/>
            <person name="Brettin T."/>
            <person name="Detter J.C."/>
            <person name="Han C."/>
            <person name="Larimer F."/>
            <person name="Land M."/>
            <person name="Hauser L."/>
            <person name="Kyrpides N."/>
            <person name="Ovchinnikova G."/>
            <person name="Richardson P."/>
        </authorList>
    </citation>
    <scope>NUCLEOTIDE SEQUENCE [LARGE SCALE GENOMIC DNA]</scope>
    <source>
        <strain evidence="10">DSM 10501 / KC4</strain>
    </source>
</reference>
<evidence type="ECO:0000256" key="2">
    <source>
        <dbReference type="ARBA" id="ARBA00008107"/>
    </source>
</evidence>
<comment type="subunit">
    <text evidence="3 7">Homodimer.</text>
</comment>
<protein>
    <recommendedName>
        <fullName evidence="7">Phosphate-specific transport system accessory protein PhoU</fullName>
    </recommendedName>
</protein>
<dbReference type="eggNOG" id="COG0704">
    <property type="taxonomic scope" value="Bacteria"/>
</dbReference>
<evidence type="ECO:0000256" key="3">
    <source>
        <dbReference type="ARBA" id="ARBA00011738"/>
    </source>
</evidence>
<dbReference type="HOGENOM" id="CLU_078518_3_0_9"/>
<evidence type="ECO:0000256" key="1">
    <source>
        <dbReference type="ARBA" id="ARBA00004496"/>
    </source>
</evidence>
<dbReference type="PIRSF" id="PIRSF003107">
    <property type="entry name" value="PhoU"/>
    <property type="match status" value="1"/>
</dbReference>
<dbReference type="GO" id="GO:0005737">
    <property type="term" value="C:cytoplasm"/>
    <property type="evidence" value="ECO:0007669"/>
    <property type="project" value="UniProtKB-SubCell"/>
</dbReference>
<dbReference type="GO" id="GO:0006817">
    <property type="term" value="P:phosphate ion transport"/>
    <property type="evidence" value="ECO:0007669"/>
    <property type="project" value="UniProtKB-KW"/>
</dbReference>
<dbReference type="KEGG" id="adg:Adeg_1014"/>
<dbReference type="FunFam" id="1.20.58.220:FF:000004">
    <property type="entry name" value="Phosphate-specific transport system accessory protein PhoU"/>
    <property type="match status" value="1"/>
</dbReference>
<dbReference type="RefSeq" id="WP_015739024.1">
    <property type="nucleotide sequence ID" value="NC_013385.1"/>
</dbReference>
<keyword evidence="6 7" id="KW-0592">Phosphate transport</keyword>
<feature type="domain" description="PhoU" evidence="8">
    <location>
        <begin position="18"/>
        <end position="105"/>
    </location>
</feature>
<name>C9RD20_AMMDK</name>
<dbReference type="PANTHER" id="PTHR42930">
    <property type="entry name" value="PHOSPHATE-SPECIFIC TRANSPORT SYSTEM ACCESSORY PROTEIN PHOU"/>
    <property type="match status" value="1"/>
</dbReference>
<dbReference type="InterPro" id="IPR028366">
    <property type="entry name" value="PhoU"/>
</dbReference>
<dbReference type="Proteomes" id="UP000002620">
    <property type="component" value="Chromosome"/>
</dbReference>
<sequence>MTTQRFFEKELTALVNDILRLGSLVEEAVFNATQSFINQDEALAKQVIANDDRIDALTDEIENHCIRLIATLQPTARDLRVIVTGLKIILNLERMGDHASDIARAALNVCEVPRLSPSISEAIVRIAQLVQQMLKDSLDAYARGDVSRARSLSSADDEVDHLYNRIFRTIVENMEENPANIRCGVYFLLVALRLERIADRATNIGEDVIYLVTGEWEALN</sequence>
<dbReference type="STRING" id="429009.Adeg_1014"/>
<evidence type="ECO:0000259" key="8">
    <source>
        <dbReference type="Pfam" id="PF01895"/>
    </source>
</evidence>
<accession>C9RD20</accession>
<evidence type="ECO:0000256" key="7">
    <source>
        <dbReference type="PIRNR" id="PIRNR003107"/>
    </source>
</evidence>
<dbReference type="AlphaFoldDB" id="C9RD20"/>
<dbReference type="PANTHER" id="PTHR42930:SF3">
    <property type="entry name" value="PHOSPHATE-SPECIFIC TRANSPORT SYSTEM ACCESSORY PROTEIN PHOU"/>
    <property type="match status" value="1"/>
</dbReference>
<comment type="function">
    <text evidence="7">Plays a role in the regulation of phosphate uptake.</text>
</comment>
<comment type="subcellular location">
    <subcellularLocation>
        <location evidence="1 7">Cytoplasm</location>
    </subcellularLocation>
</comment>
<dbReference type="SUPFAM" id="SSF109755">
    <property type="entry name" value="PhoU-like"/>
    <property type="match status" value="1"/>
</dbReference>
<dbReference type="GO" id="GO:0030643">
    <property type="term" value="P:intracellular phosphate ion homeostasis"/>
    <property type="evidence" value="ECO:0007669"/>
    <property type="project" value="InterPro"/>
</dbReference>
<dbReference type="InterPro" id="IPR038078">
    <property type="entry name" value="PhoU-like_sf"/>
</dbReference>